<feature type="compositionally biased region" description="Pro residues" evidence="15">
    <location>
        <begin position="785"/>
        <end position="794"/>
    </location>
</feature>
<protein>
    <recommendedName>
        <fullName evidence="16">BRCT domain-containing protein</fullName>
    </recommendedName>
</protein>
<dbReference type="Gene3D" id="3.40.50.10190">
    <property type="entry name" value="BRCT domain"/>
    <property type="match status" value="9"/>
</dbReference>
<evidence type="ECO:0000256" key="13">
    <source>
        <dbReference type="ARBA" id="ARBA00023242"/>
    </source>
</evidence>
<dbReference type="InterPro" id="IPR059215">
    <property type="entry name" value="BRCT2_TopBP1-like"/>
</dbReference>
<evidence type="ECO:0000313" key="17">
    <source>
        <dbReference type="EnsemblMetazoa" id="G6920.3:cds"/>
    </source>
</evidence>
<dbReference type="GO" id="GO:0005694">
    <property type="term" value="C:chromosome"/>
    <property type="evidence" value="ECO:0007669"/>
    <property type="project" value="UniProtKB-SubCell"/>
</dbReference>
<feature type="domain" description="BRCT" evidence="16">
    <location>
        <begin position="359"/>
        <end position="449"/>
    </location>
</feature>
<dbReference type="PANTHER" id="PTHR13561:SF20">
    <property type="entry name" value="DNA TOPOISOMERASE 2-BINDING PROTEIN 1"/>
    <property type="match status" value="1"/>
</dbReference>
<comment type="similarity">
    <text evidence="14">Belongs to the TOPBP1 family.</text>
</comment>
<dbReference type="GO" id="GO:0003677">
    <property type="term" value="F:DNA binding"/>
    <property type="evidence" value="ECO:0007669"/>
    <property type="project" value="UniProtKB-KW"/>
</dbReference>
<evidence type="ECO:0000256" key="15">
    <source>
        <dbReference type="SAM" id="MobiDB-lite"/>
    </source>
</evidence>
<dbReference type="CDD" id="cd18434">
    <property type="entry name" value="BRCT_TopBP1_rpt5"/>
    <property type="match status" value="1"/>
</dbReference>
<dbReference type="Proteomes" id="UP000005408">
    <property type="component" value="Unassembled WGS sequence"/>
</dbReference>
<feature type="domain" description="BRCT" evidence="16">
    <location>
        <begin position="123"/>
        <end position="174"/>
    </location>
</feature>
<dbReference type="PANTHER" id="PTHR13561">
    <property type="entry name" value="DNA REPLICATION REGULATOR DPB11-RELATED"/>
    <property type="match status" value="1"/>
</dbReference>
<keyword evidence="18" id="KW-1185">Reference proteome</keyword>
<keyword evidence="6" id="KW-0963">Cytoplasm</keyword>
<feature type="compositionally biased region" description="Polar residues" evidence="15">
    <location>
        <begin position="1125"/>
        <end position="1137"/>
    </location>
</feature>
<keyword evidence="13" id="KW-0539">Nucleus</keyword>
<dbReference type="GO" id="GO:0007095">
    <property type="term" value="P:mitotic G2 DNA damage checkpoint signaling"/>
    <property type="evidence" value="ECO:0007669"/>
    <property type="project" value="TreeGrafter"/>
</dbReference>
<feature type="compositionally biased region" description="Polar residues" evidence="15">
    <location>
        <begin position="738"/>
        <end position="770"/>
    </location>
</feature>
<evidence type="ECO:0000313" key="18">
    <source>
        <dbReference type="Proteomes" id="UP000005408"/>
    </source>
</evidence>
<dbReference type="OMA" id="NVHCLKT"/>
<feature type="region of interest" description="Disordered" evidence="15">
    <location>
        <begin position="1229"/>
        <end position="1312"/>
    </location>
</feature>
<dbReference type="FunFam" id="3.40.50.10190:FF:000018">
    <property type="entry name" value="DNA topoisomerase 2-binding protein 1"/>
    <property type="match status" value="1"/>
</dbReference>
<feature type="domain" description="BRCT" evidence="16">
    <location>
        <begin position="635"/>
        <end position="730"/>
    </location>
</feature>
<feature type="compositionally biased region" description="Basic and acidic residues" evidence="15">
    <location>
        <begin position="826"/>
        <end position="841"/>
    </location>
</feature>
<dbReference type="FunFam" id="3.40.50.10190:FF:000020">
    <property type="entry name" value="DNA topoisomerase II binding protein 1"/>
    <property type="match status" value="1"/>
</dbReference>
<dbReference type="Pfam" id="PF12738">
    <property type="entry name" value="PTCB-BRCT"/>
    <property type="match status" value="3"/>
</dbReference>
<evidence type="ECO:0000256" key="14">
    <source>
        <dbReference type="ARBA" id="ARBA00061360"/>
    </source>
</evidence>
<dbReference type="CDD" id="cd17727">
    <property type="entry name" value="BRCT_TopBP1_rpt6"/>
    <property type="match status" value="1"/>
</dbReference>
<dbReference type="GO" id="GO:0005813">
    <property type="term" value="C:centrosome"/>
    <property type="evidence" value="ECO:0007669"/>
    <property type="project" value="UniProtKB-SubCell"/>
</dbReference>
<feature type="compositionally biased region" description="Polar residues" evidence="15">
    <location>
        <begin position="800"/>
        <end position="823"/>
    </location>
</feature>
<proteinExistence type="inferred from homology"/>
<dbReference type="CDD" id="cd17728">
    <property type="entry name" value="BRCT_TopBP1_rpt8"/>
    <property type="match status" value="1"/>
</dbReference>
<dbReference type="CDD" id="cd17731">
    <property type="entry name" value="BRCT_TopBP1_rpt2_like"/>
    <property type="match status" value="1"/>
</dbReference>
<accession>A0A8W8NRR1</accession>
<dbReference type="SUPFAM" id="SSF52113">
    <property type="entry name" value="BRCT domain"/>
    <property type="match status" value="6"/>
</dbReference>
<keyword evidence="10" id="KW-0238">DNA-binding</keyword>
<feature type="compositionally biased region" description="Basic and acidic residues" evidence="15">
    <location>
        <begin position="467"/>
        <end position="482"/>
    </location>
</feature>
<dbReference type="GO" id="GO:0000922">
    <property type="term" value="C:spindle pole"/>
    <property type="evidence" value="ECO:0007669"/>
    <property type="project" value="UniProtKB-SubCell"/>
</dbReference>
<dbReference type="FunFam" id="3.40.50.10190:FF:000010">
    <property type="entry name" value="DNA topoisomerase II binding protein 1"/>
    <property type="match status" value="1"/>
</dbReference>
<evidence type="ECO:0000256" key="2">
    <source>
        <dbReference type="ARBA" id="ARBA00004286"/>
    </source>
</evidence>
<feature type="compositionally biased region" description="Basic and acidic residues" evidence="15">
    <location>
        <begin position="1202"/>
        <end position="1211"/>
    </location>
</feature>
<evidence type="ECO:0000259" key="16">
    <source>
        <dbReference type="PROSITE" id="PS50172"/>
    </source>
</evidence>
<evidence type="ECO:0000256" key="6">
    <source>
        <dbReference type="ARBA" id="ARBA00022490"/>
    </source>
</evidence>
<keyword evidence="9" id="KW-0227">DNA damage</keyword>
<dbReference type="PROSITE" id="PS50172">
    <property type="entry name" value="BRCT"/>
    <property type="match status" value="7"/>
</dbReference>
<evidence type="ECO:0000256" key="7">
    <source>
        <dbReference type="ARBA" id="ARBA00022553"/>
    </source>
</evidence>
<comment type="subcellular location">
    <subcellularLocation>
        <location evidence="2">Chromosome</location>
    </subcellularLocation>
    <subcellularLocation>
        <location evidence="3">Cytoplasm</location>
        <location evidence="3">Cytoskeleton</location>
        <location evidence="3">Microtubule organizing center</location>
        <location evidence="3">Centrosome</location>
    </subcellularLocation>
    <subcellularLocation>
        <location evidence="4">Cytoplasm</location>
        <location evidence="4">Cytoskeleton</location>
        <location evidence="4">Spindle pole</location>
    </subcellularLocation>
    <subcellularLocation>
        <location evidence="1">Nucleus</location>
    </subcellularLocation>
</comment>
<feature type="region of interest" description="Disordered" evidence="15">
    <location>
        <begin position="289"/>
        <end position="309"/>
    </location>
</feature>
<keyword evidence="12" id="KW-0206">Cytoskeleton</keyword>
<name>A0A8W8NRR1_MAGGI</name>
<keyword evidence="5" id="KW-0158">Chromosome</keyword>
<evidence type="ECO:0000256" key="10">
    <source>
        <dbReference type="ARBA" id="ARBA00023125"/>
    </source>
</evidence>
<dbReference type="GO" id="GO:0006270">
    <property type="term" value="P:DNA replication initiation"/>
    <property type="evidence" value="ECO:0007669"/>
    <property type="project" value="TreeGrafter"/>
</dbReference>
<feature type="compositionally biased region" description="Basic and acidic residues" evidence="15">
    <location>
        <begin position="906"/>
        <end position="928"/>
    </location>
</feature>
<dbReference type="CDD" id="cd17737">
    <property type="entry name" value="BRCT_TopBP1_rpt1"/>
    <property type="match status" value="1"/>
</dbReference>
<feature type="domain" description="BRCT" evidence="16">
    <location>
        <begin position="1415"/>
        <end position="1497"/>
    </location>
</feature>
<feature type="compositionally biased region" description="Basic and acidic residues" evidence="15">
    <location>
        <begin position="1166"/>
        <end position="1176"/>
    </location>
</feature>
<evidence type="ECO:0000256" key="5">
    <source>
        <dbReference type="ARBA" id="ARBA00022454"/>
    </source>
</evidence>
<dbReference type="CDD" id="cd17718">
    <property type="entry name" value="BRCT_TopBP1_rpt3"/>
    <property type="match status" value="1"/>
</dbReference>
<keyword evidence="11" id="KW-0234">DNA repair</keyword>
<feature type="domain" description="BRCT" evidence="16">
    <location>
        <begin position="1013"/>
        <end position="1104"/>
    </location>
</feature>
<dbReference type="InterPro" id="IPR057595">
    <property type="entry name" value="TopB1_SLF1_BRCT"/>
</dbReference>
<evidence type="ECO:0000256" key="4">
    <source>
        <dbReference type="ARBA" id="ARBA00004647"/>
    </source>
</evidence>
<feature type="compositionally biased region" description="Basic residues" evidence="15">
    <location>
        <begin position="1239"/>
        <end position="1251"/>
    </location>
</feature>
<evidence type="ECO:0000256" key="9">
    <source>
        <dbReference type="ARBA" id="ARBA00022763"/>
    </source>
</evidence>
<dbReference type="InterPro" id="IPR001357">
    <property type="entry name" value="BRCT_dom"/>
</dbReference>
<keyword evidence="8" id="KW-0677">Repeat</keyword>
<dbReference type="SMART" id="SM00292">
    <property type="entry name" value="BRCT"/>
    <property type="match status" value="8"/>
</dbReference>
<feature type="region of interest" description="Disordered" evidence="15">
    <location>
        <begin position="729"/>
        <end position="939"/>
    </location>
</feature>
<evidence type="ECO:0000256" key="12">
    <source>
        <dbReference type="ARBA" id="ARBA00023212"/>
    </source>
</evidence>
<dbReference type="FunFam" id="3.40.50.10190:FF:000021">
    <property type="entry name" value="DNA topoisomerase II binding protein 1"/>
    <property type="match status" value="1"/>
</dbReference>
<keyword evidence="7" id="KW-0597">Phosphoprotein</keyword>
<dbReference type="Pfam" id="PF00533">
    <property type="entry name" value="BRCT"/>
    <property type="match status" value="3"/>
</dbReference>
<sequence length="1657" mass="184573">MGEEEFRVRCVVSDEGNGEDKATEAMKKAHKSLIEEGFSVEWMKDSECLRINKKEKNCVYLYDPFGGKSFNHIRNLGCRIFGPLCILSSLEYKLDIPKRNVPVYNLAMKDVVVCCTNLVKQLRNELHEKVEAMGGTVSRDLTSSVTHLIAGEVGSKKYQVAASAGKQIYLPSWVNKVWEASQTKHIHGSSSQFLEYSCPIFKGLVITVSGLDSEERNQVKKAVEDEGGKYTGEMKVNECTHLIINKPKGAKYEFAKKWRINIVKSDWLYDSIEKGYCLEEKQFSLTDNSETKAEVKTSTPEKDNGPRDRMSTLADISCISNVSIIQTTHLNETSSTTQNRRSTGEFETTVESIDLTKSTSDLFLDGCKIYLSGFRGVALEKLRKVINAGGATRLNTLSENVTHAVIGERIEKDLETLKTAAFRPHVVTPVWMAECFRQGFTVNEDPYRLPEFPPLDPQSPQVKGKKRLSDSKKEETKEKTKEMPGSQEGDDEFSDIMSQYLLQADQGPAPSGERTVIDKAEVPVAPEEEKVTQDPGQEIEEEEGPIFNKKVFMFYGFEEEHEKELGEYIEEKGGKILKATSRGIPDYAVVPIDGFPVDRTVNEIVTNAWLQMCLEQDQLLAVSSNVLFSPMDIKMDATPLTGCVLSVSGFAGTERDCLMHIAEILGAECQEYFVRKANKDLKASTHLVVKEAEGSKYQAAKKWNIPAISKRWIFKCAQTGEWAPEENYLIENDPPESQDPTTSVQIPVTTGAQPSNAKQSPHDQNNQSAAANDVQEDMECDKPVGAPPSTPPVSPDKTGAPSNDTGADNDKNIATNSENNETSVVMEKEKSGHGSKDKTEVWESGMETNQDDLIMLEMDPGESSRRGSQRGAERRGPTEGQESSVITESQKENIVSVKTPKLTNQRVKELKTAERETTPRNSSRRESLNESSGSLDLEKSFHPRFDFSDVLKNLETPEGQKGKQRKLGKRKSSLPFDELFEVAIHAAAKFTTEYKASETADEVDGVCDSANEDTARPLRGVIIYVSKKLSGQQAELNDLVAELGGDYKWQYDASCTHFVFQGKTNDTTKEFRVAREQKKIIVSPLWIRLCKEQNVRVDESLFPHTYNPNMTLSMVKKAIPGRSSPVKSVSRRNTPQRGTRRSTRASKQSESSDVDDVPNDSPVTKATDHKSTENKSAKRGRNFSPEPDSKRQRVSSGNESVSDDKETDKQEAEFVEMGGTLDYREELAKQLKEDMAGAKTKRPQGRRKSRKLNSSGQMNMSGEGSSNDSGLQSRPGSRTNRWSMNEEQKEAQKASEVQPKEGSLPESSQTVHVMWDDPTGRLEQERLAHKLQRACSPTQDPGIAPEVMDAQFSDIEDENILPQLSENETVKRLSSPLAAPPVAFHKQSEQSVPAPQPVMIEEEQEEEGPEPTPPIFILSGMSQEERDDYGVLVESLGGKMLDGQNFDPTCTHLVIGVPARNEKFLACVASGKWVLHKSYFEACRQEGKFVQEDFYEWGGEGTVSLLDKMNPAIKKLCEAAHRWRIQINSSSQSCVGAFSEWKVILCTDRKKEDNFRRLLEAGGATVLNLKPPFNKSVSASHAFVELNKVEMSESDLVTLVKCGVVCVKPDFIAAHLTNSPAPNPEDYCPSEVKTLLQSLSGKRKISSSDDSRKRSRR</sequence>
<dbReference type="CDD" id="cd17749">
    <property type="entry name" value="BRCT_TopBP1_rpt4"/>
    <property type="match status" value="1"/>
</dbReference>
<dbReference type="EnsemblMetazoa" id="G6920.3">
    <property type="protein sequence ID" value="G6920.3:cds"/>
    <property type="gene ID" value="G6920"/>
</dbReference>
<evidence type="ECO:0000256" key="3">
    <source>
        <dbReference type="ARBA" id="ARBA00004300"/>
    </source>
</evidence>
<feature type="region of interest" description="Disordered" evidence="15">
    <location>
        <begin position="951"/>
        <end position="970"/>
    </location>
</feature>
<feature type="region of interest" description="Disordered" evidence="15">
    <location>
        <begin position="448"/>
        <end position="491"/>
    </location>
</feature>
<dbReference type="GO" id="GO:0033314">
    <property type="term" value="P:mitotic DNA replication checkpoint signaling"/>
    <property type="evidence" value="ECO:0007669"/>
    <property type="project" value="TreeGrafter"/>
</dbReference>
<organism evidence="17 18">
    <name type="scientific">Magallana gigas</name>
    <name type="common">Pacific oyster</name>
    <name type="synonym">Crassostrea gigas</name>
    <dbReference type="NCBI Taxonomy" id="29159"/>
    <lineage>
        <taxon>Eukaryota</taxon>
        <taxon>Metazoa</taxon>
        <taxon>Spiralia</taxon>
        <taxon>Lophotrochozoa</taxon>
        <taxon>Mollusca</taxon>
        <taxon>Bivalvia</taxon>
        <taxon>Autobranchia</taxon>
        <taxon>Pteriomorphia</taxon>
        <taxon>Ostreida</taxon>
        <taxon>Ostreoidea</taxon>
        <taxon>Ostreidae</taxon>
        <taxon>Magallana</taxon>
    </lineage>
</organism>
<feature type="compositionally biased region" description="Basic and acidic residues" evidence="15">
    <location>
        <begin position="1284"/>
        <end position="1293"/>
    </location>
</feature>
<dbReference type="OrthoDB" id="251770at2759"/>
<dbReference type="CDD" id="cd17738">
    <property type="entry name" value="BRCT_TopBP1_rpt7"/>
    <property type="match status" value="1"/>
</dbReference>
<dbReference type="Pfam" id="PF21298">
    <property type="entry name" value="TopBP1_BRCT0"/>
    <property type="match status" value="1"/>
</dbReference>
<feature type="region of interest" description="Disordered" evidence="15">
    <location>
        <begin position="1118"/>
        <end position="1211"/>
    </location>
</feature>
<evidence type="ECO:0000256" key="1">
    <source>
        <dbReference type="ARBA" id="ARBA00004123"/>
    </source>
</evidence>
<dbReference type="GO" id="GO:0006281">
    <property type="term" value="P:DNA repair"/>
    <property type="evidence" value="ECO:0007669"/>
    <property type="project" value="UniProtKB-KW"/>
</dbReference>
<feature type="domain" description="BRCT" evidence="16">
    <location>
        <begin position="196"/>
        <end position="285"/>
    </location>
</feature>
<evidence type="ECO:0000256" key="8">
    <source>
        <dbReference type="ARBA" id="ARBA00022737"/>
    </source>
</evidence>
<evidence type="ECO:0000256" key="11">
    <source>
        <dbReference type="ARBA" id="ARBA00023204"/>
    </source>
</evidence>
<dbReference type="Pfam" id="PF23294">
    <property type="entry name" value="BRCT_TopB1_SLF1"/>
    <property type="match status" value="1"/>
</dbReference>
<dbReference type="GO" id="GO:0005634">
    <property type="term" value="C:nucleus"/>
    <property type="evidence" value="ECO:0007669"/>
    <property type="project" value="UniProtKB-SubCell"/>
</dbReference>
<reference evidence="17" key="1">
    <citation type="submission" date="2022-08" db="UniProtKB">
        <authorList>
            <consortium name="EnsemblMetazoa"/>
        </authorList>
    </citation>
    <scope>IDENTIFICATION</scope>
    <source>
        <strain evidence="17">05x7-T-G4-1.051#20</strain>
    </source>
</reference>
<dbReference type="FunFam" id="3.40.50.10190:FF:000029">
    <property type="entry name" value="DNA topoisomerase II binding protein 1"/>
    <property type="match status" value="1"/>
</dbReference>
<dbReference type="InterPro" id="IPR044737">
    <property type="entry name" value="TopBP1_BRCT_1"/>
</dbReference>
<feature type="domain" description="BRCT" evidence="16">
    <location>
        <begin position="542"/>
        <end position="627"/>
    </location>
</feature>
<dbReference type="InterPro" id="IPR049542">
    <property type="entry name" value="TopBP1-like_BRCT0"/>
</dbReference>
<dbReference type="InterPro" id="IPR049936">
    <property type="entry name" value="TopBP1_BRCT_8"/>
</dbReference>
<dbReference type="FunFam" id="3.40.50.10190:FF:000023">
    <property type="entry name" value="DNA topoisomerase II binding protein 1"/>
    <property type="match status" value="1"/>
</dbReference>
<feature type="compositionally biased region" description="Polar residues" evidence="15">
    <location>
        <begin position="1252"/>
        <end position="1283"/>
    </location>
</feature>
<dbReference type="FunFam" id="3.40.50.10190:FF:000028">
    <property type="entry name" value="DNA topoisomerase 2-binding protein 1 isoform X1"/>
    <property type="match status" value="1"/>
</dbReference>
<dbReference type="InterPro" id="IPR036420">
    <property type="entry name" value="BRCT_dom_sf"/>
</dbReference>